<gene>
    <name evidence="3" type="primary">LOC117349909</name>
</gene>
<keyword evidence="2" id="KW-1185">Reference proteome</keyword>
<feature type="region of interest" description="Disordered" evidence="1">
    <location>
        <begin position="1"/>
        <end position="23"/>
    </location>
</feature>
<dbReference type="Pfam" id="PF13516">
    <property type="entry name" value="LRR_6"/>
    <property type="match status" value="3"/>
</dbReference>
<reference evidence="3" key="1">
    <citation type="submission" date="2025-08" db="UniProtKB">
        <authorList>
            <consortium name="RefSeq"/>
        </authorList>
    </citation>
    <scope>IDENTIFICATION</scope>
</reference>
<proteinExistence type="predicted"/>
<dbReference type="KEGG" id="gsh:117349909"/>
<dbReference type="InterPro" id="IPR053040">
    <property type="entry name" value="LRR-containing_protein_71"/>
</dbReference>
<dbReference type="AlphaFoldDB" id="A0A6P8NT14"/>
<sequence>MDMDVSGGGVRRSSAGGSGLKKVTVKKGTKEKFSVNTLQETEEVPVSGEYQCIGNFEQDYMELCVALGIPEIPKVVHRIRHVTPLSEKTVSDEMERSVEKEPRIGQSQLHERFAYFQPRIHIDIENEDPKCLREIYIRAWKIDEKMMEVFSKCLPASQTLHTLNFWNVGLTDHTVDLLAKILPRCPNLKNLVLDGNPLPEQTYFRLLSVDSTLAHVTLRNNKIDNDGVWLIAQALQEQQLTKKNLVSLNLSYNHISDLGVSFLAKVLRMNRSLLSLSLAHNEIGDDGALYLAEVLSYFALSAEEIVQRRYLLLSRESQQHHRSPHSTRISEGKAEQHHHSQSFSGYNISEKYDKSEKLDKSQMSKSIKSASKKKEKEQTKREERMGSIHQISASGLGGPTKKEEGKLKKQVASSEQKLIRGKERKSATKDRAGTVPELELQDATEAVHPLLEPVEYRDGHIFVLGNRNLINLNLAMNKITERGLKGFVVTLESQSDALKNLRATHGCTGLLRLSLGRNNFSLDNPNFQKIQEVMVVRDPMLKVSAKDWFGLHWI</sequence>
<dbReference type="PANTHER" id="PTHR46984">
    <property type="entry name" value="LEUCINE-RICH REPEAT-CONTAINING PROTEIN 71"/>
    <property type="match status" value="1"/>
</dbReference>
<evidence type="ECO:0000313" key="3">
    <source>
        <dbReference type="RefSeq" id="XP_033779512.1"/>
    </source>
</evidence>
<dbReference type="SUPFAM" id="SSF52047">
    <property type="entry name" value="RNI-like"/>
    <property type="match status" value="2"/>
</dbReference>
<organism evidence="2 3">
    <name type="scientific">Geotrypetes seraphini</name>
    <name type="common">Gaboon caecilian</name>
    <name type="synonym">Caecilia seraphini</name>
    <dbReference type="NCBI Taxonomy" id="260995"/>
    <lineage>
        <taxon>Eukaryota</taxon>
        <taxon>Metazoa</taxon>
        <taxon>Chordata</taxon>
        <taxon>Craniata</taxon>
        <taxon>Vertebrata</taxon>
        <taxon>Euteleostomi</taxon>
        <taxon>Amphibia</taxon>
        <taxon>Gymnophiona</taxon>
        <taxon>Geotrypetes</taxon>
    </lineage>
</organism>
<dbReference type="OrthoDB" id="120976at2759"/>
<dbReference type="InterPro" id="IPR032675">
    <property type="entry name" value="LRR_dom_sf"/>
</dbReference>
<name>A0A6P8NT14_GEOSA</name>
<feature type="compositionally biased region" description="Basic and acidic residues" evidence="1">
    <location>
        <begin position="372"/>
        <end position="386"/>
    </location>
</feature>
<feature type="compositionally biased region" description="Basic and acidic residues" evidence="1">
    <location>
        <begin position="417"/>
        <end position="432"/>
    </location>
</feature>
<dbReference type="PROSITE" id="PS51450">
    <property type="entry name" value="LRR"/>
    <property type="match status" value="1"/>
</dbReference>
<dbReference type="Gene3D" id="3.80.10.10">
    <property type="entry name" value="Ribonuclease Inhibitor"/>
    <property type="match status" value="2"/>
</dbReference>
<dbReference type="GeneID" id="117349909"/>
<evidence type="ECO:0000313" key="2">
    <source>
        <dbReference type="Proteomes" id="UP000515159"/>
    </source>
</evidence>
<dbReference type="SMART" id="SM00368">
    <property type="entry name" value="LRR_RI"/>
    <property type="match status" value="5"/>
</dbReference>
<dbReference type="PANTHER" id="PTHR46984:SF1">
    <property type="entry name" value="LEUCINE-RICH REPEAT-CONTAINING PROTEIN 71"/>
    <property type="match status" value="1"/>
</dbReference>
<feature type="compositionally biased region" description="Gly residues" evidence="1">
    <location>
        <begin position="1"/>
        <end position="10"/>
    </location>
</feature>
<feature type="region of interest" description="Disordered" evidence="1">
    <location>
        <begin position="316"/>
        <end position="432"/>
    </location>
</feature>
<feature type="compositionally biased region" description="Basic and acidic residues" evidence="1">
    <location>
        <begin position="328"/>
        <end position="338"/>
    </location>
</feature>
<accession>A0A6P8NT14</accession>
<dbReference type="RefSeq" id="XP_033779512.1">
    <property type="nucleotide sequence ID" value="XM_033923621.1"/>
</dbReference>
<dbReference type="Proteomes" id="UP000515159">
    <property type="component" value="Chromosome 16"/>
</dbReference>
<protein>
    <submittedName>
        <fullName evidence="3">Leucine-rich repeat-containing protein 71-like isoform X1</fullName>
    </submittedName>
</protein>
<evidence type="ECO:0000256" key="1">
    <source>
        <dbReference type="SAM" id="MobiDB-lite"/>
    </source>
</evidence>
<dbReference type="InterPro" id="IPR001611">
    <property type="entry name" value="Leu-rich_rpt"/>
</dbReference>
<dbReference type="FunCoup" id="A0A6P8NT14">
    <property type="interactions" value="16"/>
</dbReference>
<dbReference type="InParanoid" id="A0A6P8NT14"/>
<feature type="compositionally biased region" description="Basic and acidic residues" evidence="1">
    <location>
        <begin position="350"/>
        <end position="362"/>
    </location>
</feature>